<keyword evidence="4" id="KW-0808">Transferase</keyword>
<name>A0A934JUG8_9BACT</name>
<keyword evidence="2" id="KW-1133">Transmembrane helix</keyword>
<keyword evidence="2" id="KW-0812">Transmembrane</keyword>
<feature type="domain" description="Bacterial sugar transferase" evidence="3">
    <location>
        <begin position="79"/>
        <end position="265"/>
    </location>
</feature>
<evidence type="ECO:0000256" key="2">
    <source>
        <dbReference type="SAM" id="Phobius"/>
    </source>
</evidence>
<organism evidence="4 5">
    <name type="scientific">Candidatus Aeolococcus gillhamiae</name>
    <dbReference type="NCBI Taxonomy" id="3127015"/>
    <lineage>
        <taxon>Bacteria</taxon>
        <taxon>Bacillati</taxon>
        <taxon>Candidatus Dormiibacterota</taxon>
        <taxon>Candidatus Dormibacteria</taxon>
        <taxon>Candidatus Aeolococcales</taxon>
        <taxon>Candidatus Aeolococcaceae</taxon>
        <taxon>Candidatus Aeolococcus</taxon>
    </lineage>
</organism>
<keyword evidence="2" id="KW-0472">Membrane</keyword>
<dbReference type="Pfam" id="PF02397">
    <property type="entry name" value="Bac_transf"/>
    <property type="match status" value="1"/>
</dbReference>
<dbReference type="PANTHER" id="PTHR30576">
    <property type="entry name" value="COLANIC BIOSYNTHESIS UDP-GLUCOSE LIPID CARRIER TRANSFERASE"/>
    <property type="match status" value="1"/>
</dbReference>
<evidence type="ECO:0000256" key="1">
    <source>
        <dbReference type="ARBA" id="ARBA00006464"/>
    </source>
</evidence>
<evidence type="ECO:0000313" key="5">
    <source>
        <dbReference type="Proteomes" id="UP000606991"/>
    </source>
</evidence>
<dbReference type="GO" id="GO:0016780">
    <property type="term" value="F:phosphotransferase activity, for other substituted phosphate groups"/>
    <property type="evidence" value="ECO:0007669"/>
    <property type="project" value="TreeGrafter"/>
</dbReference>
<reference evidence="4 5" key="1">
    <citation type="submission" date="2020-10" db="EMBL/GenBank/DDBJ databases">
        <title>Ca. Dormibacterota MAGs.</title>
        <authorList>
            <person name="Montgomery K."/>
        </authorList>
    </citation>
    <scope>NUCLEOTIDE SEQUENCE [LARGE SCALE GENOMIC DNA]</scope>
    <source>
        <strain evidence="4">SC8812_S17_18</strain>
    </source>
</reference>
<dbReference type="EMBL" id="JAEKNS010000105">
    <property type="protein sequence ID" value="MBJ7595197.1"/>
    <property type="molecule type" value="Genomic_DNA"/>
</dbReference>
<dbReference type="RefSeq" id="WP_337312088.1">
    <property type="nucleotide sequence ID" value="NZ_JAEKNS010000105.1"/>
</dbReference>
<evidence type="ECO:0000259" key="3">
    <source>
        <dbReference type="Pfam" id="PF02397"/>
    </source>
</evidence>
<comment type="similarity">
    <text evidence="1">Belongs to the bacterial sugar transferase family.</text>
</comment>
<protein>
    <submittedName>
        <fullName evidence="4">Sugar transferase</fullName>
    </submittedName>
</protein>
<evidence type="ECO:0000313" key="4">
    <source>
        <dbReference type="EMBL" id="MBJ7595197.1"/>
    </source>
</evidence>
<sequence length="293" mass="32857">MGTTLAALRAKRAPFGTWWTRDLGDLRDRMRPARRMGSVDSETVAGILSDVEKRGGLIDAPAVPRPSERGFAPRLLPLKYAFDRDLAALMIVVLSPLLLLLAFIVTISSPGPVLFRQQRIGQDGRGFVMFKFRSMKLPTAMVRFEPAPGLAPGGVEGVDRRTTVGRVIRLLSIDELPQLVNVLRGEMSLVGPRPERPQYVERFTRDLPGYVDRHLARPGITGWAQVHGCRGATSIRHRLELDREYIQFWSLWLDLKILVRTCTMIVGIVIPRPGDQREIEVIGRRQQPQGRAA</sequence>
<feature type="transmembrane region" description="Helical" evidence="2">
    <location>
        <begin position="86"/>
        <end position="107"/>
    </location>
</feature>
<dbReference type="AlphaFoldDB" id="A0A934JUG8"/>
<proteinExistence type="inferred from homology"/>
<dbReference type="InterPro" id="IPR003362">
    <property type="entry name" value="Bact_transf"/>
</dbReference>
<comment type="caution">
    <text evidence="4">The sequence shown here is derived from an EMBL/GenBank/DDBJ whole genome shotgun (WGS) entry which is preliminary data.</text>
</comment>
<dbReference type="Proteomes" id="UP000606991">
    <property type="component" value="Unassembled WGS sequence"/>
</dbReference>
<dbReference type="PANTHER" id="PTHR30576:SF0">
    <property type="entry name" value="UNDECAPRENYL-PHOSPHATE N-ACETYLGALACTOSAMINYL 1-PHOSPHATE TRANSFERASE-RELATED"/>
    <property type="match status" value="1"/>
</dbReference>
<gene>
    <name evidence="4" type="ORF">JF886_10115</name>
</gene>
<accession>A0A934JUG8</accession>